<dbReference type="InterPro" id="IPR043993">
    <property type="entry name" value="T4SS_pilin"/>
</dbReference>
<keyword evidence="2" id="KW-0732">Signal</keyword>
<dbReference type="STRING" id="1798481.A2678_03415"/>
<reference evidence="3 4" key="1">
    <citation type="journal article" date="2016" name="Nat. Commun.">
        <title>Thousands of microbial genomes shed light on interconnected biogeochemical processes in an aquifer system.</title>
        <authorList>
            <person name="Anantharaman K."/>
            <person name="Brown C.T."/>
            <person name="Hug L.A."/>
            <person name="Sharon I."/>
            <person name="Castelle C.J."/>
            <person name="Probst A.J."/>
            <person name="Thomas B.C."/>
            <person name="Singh A."/>
            <person name="Wilkins M.J."/>
            <person name="Karaoz U."/>
            <person name="Brodie E.L."/>
            <person name="Williams K.H."/>
            <person name="Hubbard S.S."/>
            <person name="Banfield J.F."/>
        </authorList>
    </citation>
    <scope>NUCLEOTIDE SEQUENCE [LARGE SCALE GENOMIC DNA]</scope>
</reference>
<sequence>MITRLSVVAFLLLFAFAPVTFAATNLMGPTVPAQSTNNMGPTAPSPNAGSEVTLINPLGTGTTINSFVLDILEIITDIVGPVVVIFMLVYVGFLFVVARGDPGKLTAARTALLWTLVGALILLGAQVIAVGIYETVQALRVGN</sequence>
<comment type="caution">
    <text evidence="3">The sequence shown here is derived from an EMBL/GenBank/DDBJ whole genome shotgun (WGS) entry which is preliminary data.</text>
</comment>
<dbReference type="Pfam" id="PF18895">
    <property type="entry name" value="T4SS_pilin"/>
    <property type="match status" value="1"/>
</dbReference>
<feature type="transmembrane region" description="Helical" evidence="1">
    <location>
        <begin position="110"/>
        <end position="133"/>
    </location>
</feature>
<feature type="signal peptide" evidence="2">
    <location>
        <begin position="1"/>
        <end position="22"/>
    </location>
</feature>
<organism evidence="3 4">
    <name type="scientific">Candidatus Kaiserbacteria bacterium RIFCSPHIGHO2_01_FULL_53_31</name>
    <dbReference type="NCBI Taxonomy" id="1798481"/>
    <lineage>
        <taxon>Bacteria</taxon>
        <taxon>Candidatus Kaiseribacteriota</taxon>
    </lineage>
</organism>
<keyword evidence="1" id="KW-0812">Transmembrane</keyword>
<protein>
    <submittedName>
        <fullName evidence="3">Uncharacterized protein</fullName>
    </submittedName>
</protein>
<keyword evidence="1" id="KW-0472">Membrane</keyword>
<keyword evidence="1" id="KW-1133">Transmembrane helix</keyword>
<name>A0A1F6CHB2_9BACT</name>
<dbReference type="EMBL" id="MFKU01000011">
    <property type="protein sequence ID" value="OGG48518.1"/>
    <property type="molecule type" value="Genomic_DNA"/>
</dbReference>
<proteinExistence type="predicted"/>
<evidence type="ECO:0000313" key="3">
    <source>
        <dbReference type="EMBL" id="OGG48518.1"/>
    </source>
</evidence>
<dbReference type="Proteomes" id="UP000178815">
    <property type="component" value="Unassembled WGS sequence"/>
</dbReference>
<evidence type="ECO:0000313" key="4">
    <source>
        <dbReference type="Proteomes" id="UP000178815"/>
    </source>
</evidence>
<evidence type="ECO:0000256" key="2">
    <source>
        <dbReference type="SAM" id="SignalP"/>
    </source>
</evidence>
<evidence type="ECO:0000256" key="1">
    <source>
        <dbReference type="SAM" id="Phobius"/>
    </source>
</evidence>
<feature type="chain" id="PRO_5009523414" evidence="2">
    <location>
        <begin position="23"/>
        <end position="143"/>
    </location>
</feature>
<dbReference type="AlphaFoldDB" id="A0A1F6CHB2"/>
<accession>A0A1F6CHB2</accession>
<gene>
    <name evidence="3" type="ORF">A2678_03415</name>
</gene>
<feature type="transmembrane region" description="Helical" evidence="1">
    <location>
        <begin position="78"/>
        <end position="98"/>
    </location>
</feature>